<dbReference type="InterPro" id="IPR043917">
    <property type="entry name" value="DUF5753"/>
</dbReference>
<name>A0A2T7TG18_9ACTN</name>
<keyword evidence="3" id="KW-0238">DNA-binding</keyword>
<dbReference type="RefSeq" id="WP_030349961.1">
    <property type="nucleotide sequence ID" value="NZ_AZSP01000008.1"/>
</dbReference>
<dbReference type="STRING" id="1440053.GCA_000718095_00764"/>
<dbReference type="Pfam" id="PF13560">
    <property type="entry name" value="HTH_31"/>
    <property type="match status" value="1"/>
</dbReference>
<dbReference type="Pfam" id="PF19054">
    <property type="entry name" value="DUF5753"/>
    <property type="match status" value="1"/>
</dbReference>
<gene>
    <name evidence="3" type="ORF">Y717_30785</name>
</gene>
<sequence length="315" mass="35369">MGRRNAGGGEKGASTADVFGEVLKHCRESIGVTQIALAGEVPCDRSYVARVEAGTRVPDEKFAETCDIVLRTGGILQKLWHKIDWYPEVDHPDWFKRRAAMDAEATALREYQTQMMPGLLQTEDYARALLSRRAGGDELERRVRARLSRQHRFLSPEGPLLLMVLDESCIRNTVGSAAVMRDQCAHLLRVGKQPNIRVQVAPAGLPGIWRPNTSMSLITLSDGHVWVYSESLDRGHFSDDPEVTGRHAQTYAVLRADALSASESAALLHDAMEGYGHHDESRFQSDNVGKEQLQRRQQRKLRGNRHRYPGHYPRP</sequence>
<organism evidence="3 4">
    <name type="scientific">Streptomyces scopuliridis RB72</name>
    <dbReference type="NCBI Taxonomy" id="1440053"/>
    <lineage>
        <taxon>Bacteria</taxon>
        <taxon>Bacillati</taxon>
        <taxon>Actinomycetota</taxon>
        <taxon>Actinomycetes</taxon>
        <taxon>Kitasatosporales</taxon>
        <taxon>Streptomycetaceae</taxon>
        <taxon>Streptomyces</taxon>
    </lineage>
</organism>
<proteinExistence type="predicted"/>
<dbReference type="SUPFAM" id="SSF47413">
    <property type="entry name" value="lambda repressor-like DNA-binding domains"/>
    <property type="match status" value="1"/>
</dbReference>
<accession>A0A2T7TG18</accession>
<feature type="compositionally biased region" description="Basic residues" evidence="1">
    <location>
        <begin position="296"/>
        <end position="315"/>
    </location>
</feature>
<dbReference type="InterPro" id="IPR001387">
    <property type="entry name" value="Cro/C1-type_HTH"/>
</dbReference>
<feature type="domain" description="DUF5753" evidence="2">
    <location>
        <begin position="97"/>
        <end position="269"/>
    </location>
</feature>
<feature type="compositionally biased region" description="Basic and acidic residues" evidence="1">
    <location>
        <begin position="277"/>
        <end position="294"/>
    </location>
</feature>
<evidence type="ECO:0000313" key="3">
    <source>
        <dbReference type="EMBL" id="PVE14038.1"/>
    </source>
</evidence>
<reference evidence="3 4" key="1">
    <citation type="submission" date="2013-12" db="EMBL/GenBank/DDBJ databases">
        <title>Annotated genome of Streptomyces scopuliridis.</title>
        <authorList>
            <person name="Olson J.B."/>
        </authorList>
    </citation>
    <scope>NUCLEOTIDE SEQUENCE [LARGE SCALE GENOMIC DNA]</scope>
    <source>
        <strain evidence="3 4">RB72</strain>
    </source>
</reference>
<evidence type="ECO:0000259" key="2">
    <source>
        <dbReference type="Pfam" id="PF19054"/>
    </source>
</evidence>
<protein>
    <submittedName>
        <fullName evidence="3">DNA-binding protein</fullName>
    </submittedName>
</protein>
<keyword evidence="4" id="KW-1185">Reference proteome</keyword>
<dbReference type="CDD" id="cd00093">
    <property type="entry name" value="HTH_XRE"/>
    <property type="match status" value="1"/>
</dbReference>
<dbReference type="Gene3D" id="1.10.260.40">
    <property type="entry name" value="lambda repressor-like DNA-binding domains"/>
    <property type="match status" value="1"/>
</dbReference>
<dbReference type="InterPro" id="IPR010982">
    <property type="entry name" value="Lambda_DNA-bd_dom_sf"/>
</dbReference>
<evidence type="ECO:0000256" key="1">
    <source>
        <dbReference type="SAM" id="MobiDB-lite"/>
    </source>
</evidence>
<dbReference type="Proteomes" id="UP000245992">
    <property type="component" value="Unassembled WGS sequence"/>
</dbReference>
<dbReference type="EMBL" id="AZSP01000008">
    <property type="protein sequence ID" value="PVE14038.1"/>
    <property type="molecule type" value="Genomic_DNA"/>
</dbReference>
<dbReference type="AlphaFoldDB" id="A0A2T7TG18"/>
<comment type="caution">
    <text evidence="3">The sequence shown here is derived from an EMBL/GenBank/DDBJ whole genome shotgun (WGS) entry which is preliminary data.</text>
</comment>
<feature type="region of interest" description="Disordered" evidence="1">
    <location>
        <begin position="277"/>
        <end position="315"/>
    </location>
</feature>
<evidence type="ECO:0000313" key="4">
    <source>
        <dbReference type="Proteomes" id="UP000245992"/>
    </source>
</evidence>
<dbReference type="GO" id="GO:0003677">
    <property type="term" value="F:DNA binding"/>
    <property type="evidence" value="ECO:0007669"/>
    <property type="project" value="UniProtKB-KW"/>
</dbReference>